<dbReference type="SUPFAM" id="SSF74853">
    <property type="entry name" value="Lamin A/C globular tail domain"/>
    <property type="match status" value="2"/>
</dbReference>
<evidence type="ECO:0000313" key="3">
    <source>
        <dbReference type="Proteomes" id="UP000316476"/>
    </source>
</evidence>
<proteinExistence type="predicted"/>
<dbReference type="Gene3D" id="2.60.60.40">
    <property type="match status" value="2"/>
</dbReference>
<organism evidence="2 3">
    <name type="scientific">Crateriforma conspicua</name>
    <dbReference type="NCBI Taxonomy" id="2527996"/>
    <lineage>
        <taxon>Bacteria</taxon>
        <taxon>Pseudomonadati</taxon>
        <taxon>Planctomycetota</taxon>
        <taxon>Planctomycetia</taxon>
        <taxon>Planctomycetales</taxon>
        <taxon>Planctomycetaceae</taxon>
        <taxon>Crateriforma</taxon>
    </lineage>
</organism>
<dbReference type="PANTHER" id="PTHR40050:SF1">
    <property type="entry name" value="INNER SPORE COAT PROTEIN H"/>
    <property type="match status" value="1"/>
</dbReference>
<name>A0A5C6FQW6_9PLAN</name>
<dbReference type="PANTHER" id="PTHR40050">
    <property type="entry name" value="INNER SPORE COAT PROTEIN H"/>
    <property type="match status" value="1"/>
</dbReference>
<sequence length="1477" mass="160193">MLAADCGAAVAGLSAEAVTTDVSPAGDPDDARVASDRVSNGIVFIDAAVTDLEMLTDGIESGHEVVLLQPDQSGVDQISQILSTRKGITSVHIVAHGQAGRLQLGNQMLDFETVERVQNQVRSWSNSLTSDADLLIYGCETGAGQAGLQLIQRLAELTGADVAASIDKTGAESQDSDWDLERHVGVIEAGLAFNESTRKVYQAQLPITIRAAGSTGEEQMLLQIDETTVATFDSVSTEFQDYTFDATGIDADQVRVVFTNDLYEPENGIDRNLIVDRITIDSTVYETESPEVFSTGTWLPADGIVPGYRQSETLHSDGYFQYAGTTPPVPTGDPSGLVINEIHYNPGPDAVVDGDAEFIELYNSGDEAVDLGGLSFTGFDLTFTSGTIIGAGQYAIVSPSIELAESTWGVTPIAEFASGGISGGGELIQLIAADGVTVIDEVEYLDESPWTPLPDGNGPSLELRDWALDNSVAQNWGASEGDPTPAAENSIFGTDAPAPITDIVVAPGEVLPNEAFTISGNIEGATSANLVYKVMFGEEQTVAMTNVEGNTWQATLPGADAGTLIRYRIESDVAVAPFNDTINYFGLVVSPTDIEGNELPLFQFFVDEAEFTELTTTELALTNDKIEAVVYFDGQVIDNATVRVRGGDYSRTFFDKKSLKFELPDGQTIDVGAEGSYPIDEFGINADFGDWSVATPDITWDVFNAETESFVSSFFVRAEMNGDFHGVFRFQELYDGAWRDANDISDDDEFYKAGEGGFGTTAKFDKKSPDDGDYTEIDQLNDVLTAPPSDAKTSYLYDHVDVANVVNHMALSTLTRHDDQEVQNFYMLLDADTDRWSIVEWDLDRLWIESGDETEGPFTTPEPIDQELLNSVWEVPEFQEMYWRRIQTLVDTYLTDDARTQFMARYDELIEQIGETNSTLEFEKWQRNDIYANPYWRNELASGLDQRAAAFESETRMPGSFSGVADIVINELHYNPLDGDAEFIELFNRSETESIDLSGWIVDGIDLTIGYGTVILPGQSIVFTDDLTRFRVQAPGDIFIGGQYSGGLKGSGELITLADAEGNVIDQVDYLDDDPWPSEPDGDGYTLALIDPSLDNSLASSWVASDQINGTPGLPNDAVVTGSTLKVYAAGSTGDEIITLDVAGEQVAIFNLASYGGQADDLANRNFVEMTWGSNTPFTADDVRINFINDFYDPEAGIDSNVAIDRIEIDGVVYETEASNVFSTGTYLSVDGIVPGYRESEVLHTNGYFQYASESSNESPVAVDDSYITTSDQPVTGNVLTNDSDPDLDPLSVAEYTDAEFGSVTIQPDGDFVYTPAAGFIGDDSFTYTVSDANGGSAIGTVSIQVDAPVLFADGNQIQLLNNYYGSYLVSIGRDAETAPESDAASRWELIASANGSYLLRNASTGRYLDGDLFGIDTNSNPSARGTTWQFIEDVDGLYYLFNPTYDTYVDANGVRSDVAWDPGSLDPDDLWRVTLV</sequence>
<evidence type="ECO:0000313" key="2">
    <source>
        <dbReference type="EMBL" id="TWU62511.1"/>
    </source>
</evidence>
<dbReference type="Gene3D" id="2.60.40.2810">
    <property type="match status" value="1"/>
</dbReference>
<dbReference type="InterPro" id="IPR036415">
    <property type="entry name" value="Lamin_tail_dom_sf"/>
</dbReference>
<accession>A0A5C6FQW6</accession>
<dbReference type="PROSITE" id="PS51841">
    <property type="entry name" value="LTD"/>
    <property type="match status" value="2"/>
</dbReference>
<reference evidence="2 3" key="1">
    <citation type="submission" date="2019-02" db="EMBL/GenBank/DDBJ databases">
        <title>Deep-cultivation of Planctomycetes and their phenomic and genomic characterization uncovers novel biology.</title>
        <authorList>
            <person name="Wiegand S."/>
            <person name="Jogler M."/>
            <person name="Boedeker C."/>
            <person name="Pinto D."/>
            <person name="Vollmers J."/>
            <person name="Rivas-Marin E."/>
            <person name="Kohn T."/>
            <person name="Peeters S.H."/>
            <person name="Heuer A."/>
            <person name="Rast P."/>
            <person name="Oberbeckmann S."/>
            <person name="Bunk B."/>
            <person name="Jeske O."/>
            <person name="Meyerdierks A."/>
            <person name="Storesund J.E."/>
            <person name="Kallscheuer N."/>
            <person name="Luecker S."/>
            <person name="Lage O.M."/>
            <person name="Pohl T."/>
            <person name="Merkel B.J."/>
            <person name="Hornburger P."/>
            <person name="Mueller R.-W."/>
            <person name="Bruemmer F."/>
            <person name="Labrenz M."/>
            <person name="Spormann A.M."/>
            <person name="Op Den Camp H."/>
            <person name="Overmann J."/>
            <person name="Amann R."/>
            <person name="Jetten M.S.M."/>
            <person name="Mascher T."/>
            <person name="Medema M.H."/>
            <person name="Devos D.P."/>
            <person name="Kaster A.-K."/>
            <person name="Ovreas L."/>
            <person name="Rohde M."/>
            <person name="Galperin M.Y."/>
            <person name="Jogler C."/>
        </authorList>
    </citation>
    <scope>NUCLEOTIDE SEQUENCE [LARGE SCALE GENOMIC DNA]</scope>
    <source>
        <strain evidence="2 3">V7</strain>
    </source>
</reference>
<dbReference type="Proteomes" id="UP000316476">
    <property type="component" value="Unassembled WGS sequence"/>
</dbReference>
<dbReference type="Pfam" id="PF17963">
    <property type="entry name" value="Big_9"/>
    <property type="match status" value="1"/>
</dbReference>
<dbReference type="Pfam" id="PF08757">
    <property type="entry name" value="CotH"/>
    <property type="match status" value="1"/>
</dbReference>
<dbReference type="Pfam" id="PF16841">
    <property type="entry name" value="CBM60"/>
    <property type="match status" value="2"/>
</dbReference>
<dbReference type="InterPro" id="IPR014867">
    <property type="entry name" value="Spore_coat_CotH_CotH2/3/7"/>
</dbReference>
<dbReference type="InterPro" id="IPR001322">
    <property type="entry name" value="Lamin_tail_dom"/>
</dbReference>
<dbReference type="Pfam" id="PF00932">
    <property type="entry name" value="LTD"/>
    <property type="match status" value="2"/>
</dbReference>
<dbReference type="InterPro" id="IPR025592">
    <property type="entry name" value="DUF4347"/>
</dbReference>
<dbReference type="InterPro" id="IPR035992">
    <property type="entry name" value="Ricin_B-like_lectins"/>
</dbReference>
<feature type="domain" description="LTD" evidence="1">
    <location>
        <begin position="955"/>
        <end position="1072"/>
    </location>
</feature>
<dbReference type="Pfam" id="PF14252">
    <property type="entry name" value="DUF4347"/>
    <property type="match status" value="1"/>
</dbReference>
<keyword evidence="2" id="KW-0946">Virion</keyword>
<dbReference type="Gene3D" id="2.80.10.50">
    <property type="match status" value="1"/>
</dbReference>
<gene>
    <name evidence="2" type="primary">cotH</name>
    <name evidence="2" type="ORF">V7x_42460</name>
</gene>
<comment type="caution">
    <text evidence="2">The sequence shown here is derived from an EMBL/GenBank/DDBJ whole genome shotgun (WGS) entry which is preliminary data.</text>
</comment>
<feature type="domain" description="LTD" evidence="1">
    <location>
        <begin position="322"/>
        <end position="446"/>
    </location>
</feature>
<dbReference type="SUPFAM" id="SSF50370">
    <property type="entry name" value="Ricin B-like lectins"/>
    <property type="match status" value="1"/>
</dbReference>
<dbReference type="InterPro" id="IPR031768">
    <property type="entry name" value="CBM60_xylan-bd"/>
</dbReference>
<dbReference type="EMBL" id="SJPZ01000002">
    <property type="protein sequence ID" value="TWU62511.1"/>
    <property type="molecule type" value="Genomic_DNA"/>
</dbReference>
<protein>
    <submittedName>
        <fullName evidence="2">Inner spore coat protein H</fullName>
    </submittedName>
</protein>
<keyword evidence="2" id="KW-0167">Capsid protein</keyword>
<dbReference type="Gene3D" id="2.60.40.1260">
    <property type="entry name" value="Lamin Tail domain"/>
    <property type="match status" value="1"/>
</dbReference>
<evidence type="ECO:0000259" key="1">
    <source>
        <dbReference type="PROSITE" id="PS51841"/>
    </source>
</evidence>